<protein>
    <submittedName>
        <fullName evidence="1">Uncharacterized protein</fullName>
    </submittedName>
</protein>
<keyword evidence="2" id="KW-1185">Reference proteome</keyword>
<dbReference type="AlphaFoldDB" id="A0A814I009"/>
<dbReference type="Proteomes" id="UP000663879">
    <property type="component" value="Unassembled WGS sequence"/>
</dbReference>
<dbReference type="EMBL" id="CAJNOC010004320">
    <property type="protein sequence ID" value="CAF1017332.1"/>
    <property type="molecule type" value="Genomic_DNA"/>
</dbReference>
<accession>A0A814I009</accession>
<comment type="caution">
    <text evidence="1">The sequence shown here is derived from an EMBL/GenBank/DDBJ whole genome shotgun (WGS) entry which is preliminary data.</text>
</comment>
<reference evidence="1" key="1">
    <citation type="submission" date="2021-02" db="EMBL/GenBank/DDBJ databases">
        <authorList>
            <person name="Nowell W R."/>
        </authorList>
    </citation>
    <scope>NUCLEOTIDE SEQUENCE</scope>
    <source>
        <strain evidence="1">Ploen Becks lab</strain>
    </source>
</reference>
<gene>
    <name evidence="1" type="ORF">OXX778_LOCUS17198</name>
</gene>
<evidence type="ECO:0000313" key="1">
    <source>
        <dbReference type="EMBL" id="CAF1017332.1"/>
    </source>
</evidence>
<evidence type="ECO:0000313" key="2">
    <source>
        <dbReference type="Proteomes" id="UP000663879"/>
    </source>
</evidence>
<proteinExistence type="predicted"/>
<name>A0A814I009_9BILA</name>
<organism evidence="1 2">
    <name type="scientific">Brachionus calyciflorus</name>
    <dbReference type="NCBI Taxonomy" id="104777"/>
    <lineage>
        <taxon>Eukaryota</taxon>
        <taxon>Metazoa</taxon>
        <taxon>Spiralia</taxon>
        <taxon>Gnathifera</taxon>
        <taxon>Rotifera</taxon>
        <taxon>Eurotatoria</taxon>
        <taxon>Monogononta</taxon>
        <taxon>Pseudotrocha</taxon>
        <taxon>Ploima</taxon>
        <taxon>Brachionidae</taxon>
        <taxon>Brachionus</taxon>
    </lineage>
</organism>
<sequence length="96" mass="10965">MIESGLKLKEHGAIELSSKFLPVYETAFNLGNKEFCLKLIKELEKYISDSSEKYLFIDEIYESYKCLQPIDIHTLPVPLTDSLDTLPISKSPLRSP</sequence>